<gene>
    <name evidence="1" type="ORF">SAMN05444267_105611</name>
</gene>
<dbReference type="AlphaFoldDB" id="A0A1M7K1G2"/>
<dbReference type="Proteomes" id="UP000184364">
    <property type="component" value="Unassembled WGS sequence"/>
</dbReference>
<evidence type="ECO:0000313" key="2">
    <source>
        <dbReference type="Proteomes" id="UP000184364"/>
    </source>
</evidence>
<protein>
    <submittedName>
        <fullName evidence="1">Uncharacterized protein</fullName>
    </submittedName>
</protein>
<dbReference type="EMBL" id="FRAV01000056">
    <property type="protein sequence ID" value="SHM59055.1"/>
    <property type="molecule type" value="Genomic_DNA"/>
</dbReference>
<sequence>MKIIKRQHNVLKKASGSWAEPYSTCPGLMPQGFWVYSGYTYGLWSTPQQWKKYTG</sequence>
<organism evidence="1 2">
    <name type="scientific">Chryseobacterium polytrichastri</name>
    <dbReference type="NCBI Taxonomy" id="1302687"/>
    <lineage>
        <taxon>Bacteria</taxon>
        <taxon>Pseudomonadati</taxon>
        <taxon>Bacteroidota</taxon>
        <taxon>Flavobacteriia</taxon>
        <taxon>Flavobacteriales</taxon>
        <taxon>Weeksellaceae</taxon>
        <taxon>Chryseobacterium group</taxon>
        <taxon>Chryseobacterium</taxon>
    </lineage>
</organism>
<dbReference type="STRING" id="1302687.SAMN05444267_105611"/>
<keyword evidence="2" id="KW-1185">Reference proteome</keyword>
<proteinExistence type="predicted"/>
<name>A0A1M7K1G2_9FLAO</name>
<accession>A0A1M7K1G2</accession>
<reference evidence="2" key="1">
    <citation type="submission" date="2016-11" db="EMBL/GenBank/DDBJ databases">
        <authorList>
            <person name="Varghese N."/>
            <person name="Submissions S."/>
        </authorList>
    </citation>
    <scope>NUCLEOTIDE SEQUENCE [LARGE SCALE GENOMIC DNA]</scope>
    <source>
        <strain evidence="2">DSM 26899</strain>
    </source>
</reference>
<evidence type="ECO:0000313" key="1">
    <source>
        <dbReference type="EMBL" id="SHM59055.1"/>
    </source>
</evidence>